<sequence length="257" mass="27541">MAAEWDPAIYLRYGDERLRPALDLLARVPLAAPARVVDLGCGAGNVSAILRQRFPTADITGVDGSGPMLARARAAAPDCAFVQADIAAWEPAVPPDLIYSNAALHWLDGHAALFPRLLATLASGGMLAVQMPLMHAAPLRALQHEVAANGPWAALLAGVGSAPAILAPSDYWDLLRPCCAALDLWETTYMHALQGEDAVVQWAMGTSLRPFLDPLPAELREGFLAAYRAALRPHYPRRPDGTTLLPFRRLFLVATAA</sequence>
<dbReference type="InterPro" id="IPR023149">
    <property type="entry name" value="Trans_acon_MeTrfase_C"/>
</dbReference>
<dbReference type="PANTHER" id="PTHR43861:SF1">
    <property type="entry name" value="TRANS-ACONITATE 2-METHYLTRANSFERASE"/>
    <property type="match status" value="1"/>
</dbReference>
<dbReference type="OrthoDB" id="9795085at2"/>
<keyword evidence="1" id="KW-0489">Methyltransferase</keyword>
<dbReference type="PANTHER" id="PTHR43861">
    <property type="entry name" value="TRANS-ACONITATE 2-METHYLTRANSFERASE-RELATED"/>
    <property type="match status" value="1"/>
</dbReference>
<dbReference type="Gene3D" id="1.10.150.290">
    <property type="entry name" value="S-adenosyl-L-methionine-dependent methyltransferases"/>
    <property type="match status" value="1"/>
</dbReference>
<dbReference type="InterPro" id="IPR029063">
    <property type="entry name" value="SAM-dependent_MTases_sf"/>
</dbReference>
<dbReference type="GO" id="GO:0030798">
    <property type="term" value="F:trans-aconitate 2-methyltransferase activity"/>
    <property type="evidence" value="ECO:0007669"/>
    <property type="project" value="InterPro"/>
</dbReference>
<dbReference type="Pfam" id="PF13489">
    <property type="entry name" value="Methyltransf_23"/>
    <property type="match status" value="1"/>
</dbReference>
<dbReference type="CDD" id="cd02440">
    <property type="entry name" value="AdoMet_MTases"/>
    <property type="match status" value="1"/>
</dbReference>
<gene>
    <name evidence="1" type="ORF">F1189_07025</name>
</gene>
<dbReference type="EMBL" id="VWPK01000008">
    <property type="protein sequence ID" value="KAA5613102.1"/>
    <property type="molecule type" value="Genomic_DNA"/>
</dbReference>
<reference evidence="1 2" key="1">
    <citation type="submission" date="2019-09" db="EMBL/GenBank/DDBJ databases">
        <title>Genome sequence of Rhodovastum atsumiense, a diverse member of the Acetobacteraceae family of non-sulfur purple photosynthetic bacteria.</title>
        <authorList>
            <person name="Meyer T."/>
            <person name="Kyndt J."/>
        </authorList>
    </citation>
    <scope>NUCLEOTIDE SEQUENCE [LARGE SCALE GENOMIC DNA]</scope>
    <source>
        <strain evidence="1 2">DSM 21279</strain>
    </source>
</reference>
<evidence type="ECO:0000313" key="2">
    <source>
        <dbReference type="Proteomes" id="UP000325255"/>
    </source>
</evidence>
<evidence type="ECO:0000313" key="1">
    <source>
        <dbReference type="EMBL" id="KAA5613102.1"/>
    </source>
</evidence>
<accession>A0A5M6IXU2</accession>
<protein>
    <submittedName>
        <fullName evidence="1">Methyltransferase domain-containing protein</fullName>
    </submittedName>
</protein>
<dbReference type="GO" id="GO:0032259">
    <property type="term" value="P:methylation"/>
    <property type="evidence" value="ECO:0007669"/>
    <property type="project" value="UniProtKB-KW"/>
</dbReference>
<dbReference type="AlphaFoldDB" id="A0A5M6IXU2"/>
<keyword evidence="2" id="KW-1185">Reference proteome</keyword>
<dbReference type="SUPFAM" id="SSF53335">
    <property type="entry name" value="S-adenosyl-L-methionine-dependent methyltransferases"/>
    <property type="match status" value="1"/>
</dbReference>
<proteinExistence type="predicted"/>
<dbReference type="Proteomes" id="UP000325255">
    <property type="component" value="Unassembled WGS sequence"/>
</dbReference>
<comment type="caution">
    <text evidence="1">The sequence shown here is derived from an EMBL/GenBank/DDBJ whole genome shotgun (WGS) entry which is preliminary data.</text>
</comment>
<keyword evidence="1" id="KW-0808">Transferase</keyword>
<dbReference type="RefSeq" id="WP_150040006.1">
    <property type="nucleotide sequence ID" value="NZ_OW485601.1"/>
</dbReference>
<name>A0A5M6IXU2_9PROT</name>
<dbReference type="Gene3D" id="3.40.50.150">
    <property type="entry name" value="Vaccinia Virus protein VP39"/>
    <property type="match status" value="1"/>
</dbReference>
<organism evidence="1 2">
    <name type="scientific">Rhodovastum atsumiense</name>
    <dbReference type="NCBI Taxonomy" id="504468"/>
    <lineage>
        <taxon>Bacteria</taxon>
        <taxon>Pseudomonadati</taxon>
        <taxon>Pseudomonadota</taxon>
        <taxon>Alphaproteobacteria</taxon>
        <taxon>Acetobacterales</taxon>
        <taxon>Acetobacteraceae</taxon>
        <taxon>Rhodovastum</taxon>
    </lineage>
</organism>